<proteinExistence type="predicted"/>
<name>A0A0V0QW98_PSEPJ</name>
<protein>
    <submittedName>
        <fullName evidence="1">Uncharacterized protein</fullName>
    </submittedName>
</protein>
<comment type="caution">
    <text evidence="1">The sequence shown here is derived from an EMBL/GenBank/DDBJ whole genome shotgun (WGS) entry which is preliminary data.</text>
</comment>
<keyword evidence="2" id="KW-1185">Reference proteome</keyword>
<evidence type="ECO:0000313" key="1">
    <source>
        <dbReference type="EMBL" id="KRX06216.1"/>
    </source>
</evidence>
<sequence>MFNYDNILNQQQIKLINQDKPDSQSTEISIKNFLYKFDFPDIELFNNGQHRLVLKKYVAELDIGTFGLKWQPIDLVFTIDDFLLIFEKNEKIMPSKIKMDCNNIQFQKRNKNNKQGNLCYIIEKNPGTFYNSNQKVLIRFKDYDQLLEFQIYLKRYGVDSSNIETILE</sequence>
<organism evidence="1 2">
    <name type="scientific">Pseudocohnilembus persalinus</name>
    <name type="common">Ciliate</name>
    <dbReference type="NCBI Taxonomy" id="266149"/>
    <lineage>
        <taxon>Eukaryota</taxon>
        <taxon>Sar</taxon>
        <taxon>Alveolata</taxon>
        <taxon>Ciliophora</taxon>
        <taxon>Intramacronucleata</taxon>
        <taxon>Oligohymenophorea</taxon>
        <taxon>Scuticociliatia</taxon>
        <taxon>Philasterida</taxon>
        <taxon>Pseudocohnilembidae</taxon>
        <taxon>Pseudocohnilembus</taxon>
    </lineage>
</organism>
<evidence type="ECO:0000313" key="2">
    <source>
        <dbReference type="Proteomes" id="UP000054937"/>
    </source>
</evidence>
<accession>A0A0V0QW98</accession>
<dbReference type="Proteomes" id="UP000054937">
    <property type="component" value="Unassembled WGS sequence"/>
</dbReference>
<dbReference type="AlphaFoldDB" id="A0A0V0QW98"/>
<reference evidence="1 2" key="1">
    <citation type="journal article" date="2015" name="Sci. Rep.">
        <title>Genome of the facultative scuticociliatosis pathogen Pseudocohnilembus persalinus provides insight into its virulence through horizontal gene transfer.</title>
        <authorList>
            <person name="Xiong J."/>
            <person name="Wang G."/>
            <person name="Cheng J."/>
            <person name="Tian M."/>
            <person name="Pan X."/>
            <person name="Warren A."/>
            <person name="Jiang C."/>
            <person name="Yuan D."/>
            <person name="Miao W."/>
        </authorList>
    </citation>
    <scope>NUCLEOTIDE SEQUENCE [LARGE SCALE GENOMIC DNA]</scope>
    <source>
        <strain evidence="1">36N120E</strain>
    </source>
</reference>
<dbReference type="InParanoid" id="A0A0V0QW98"/>
<dbReference type="EMBL" id="LDAU01000098">
    <property type="protein sequence ID" value="KRX06216.1"/>
    <property type="molecule type" value="Genomic_DNA"/>
</dbReference>
<gene>
    <name evidence="1" type="ORF">PPERSA_06098</name>
</gene>